<evidence type="ECO:0000313" key="2">
    <source>
        <dbReference type="EMBL" id="KAK1401857.1"/>
    </source>
</evidence>
<dbReference type="Gene3D" id="2.30.30.140">
    <property type="match status" value="1"/>
</dbReference>
<organism evidence="2 3">
    <name type="scientific">Heracleum sosnowskyi</name>
    <dbReference type="NCBI Taxonomy" id="360622"/>
    <lineage>
        <taxon>Eukaryota</taxon>
        <taxon>Viridiplantae</taxon>
        <taxon>Streptophyta</taxon>
        <taxon>Embryophyta</taxon>
        <taxon>Tracheophyta</taxon>
        <taxon>Spermatophyta</taxon>
        <taxon>Magnoliopsida</taxon>
        <taxon>eudicotyledons</taxon>
        <taxon>Gunneridae</taxon>
        <taxon>Pentapetalae</taxon>
        <taxon>asterids</taxon>
        <taxon>campanulids</taxon>
        <taxon>Apiales</taxon>
        <taxon>Apiaceae</taxon>
        <taxon>Apioideae</taxon>
        <taxon>apioid superclade</taxon>
        <taxon>Tordylieae</taxon>
        <taxon>Tordyliinae</taxon>
        <taxon>Heracleum</taxon>
    </lineage>
</organism>
<dbReference type="PANTHER" id="PTHR31917">
    <property type="entry name" value="AGENET DOMAIN-CONTAINING PROTEIN-RELATED"/>
    <property type="match status" value="1"/>
</dbReference>
<dbReference type="InterPro" id="IPR014002">
    <property type="entry name" value="Agenet_dom_plant"/>
</dbReference>
<feature type="domain" description="Agenet" evidence="1">
    <location>
        <begin position="6"/>
        <end position="78"/>
    </location>
</feature>
<reference evidence="2" key="1">
    <citation type="submission" date="2023-02" db="EMBL/GenBank/DDBJ databases">
        <title>Genome of toxic invasive species Heracleum sosnowskyi carries increased number of genes despite the absence of recent whole-genome duplications.</title>
        <authorList>
            <person name="Schelkunov M."/>
            <person name="Shtratnikova V."/>
            <person name="Makarenko M."/>
            <person name="Klepikova A."/>
            <person name="Omelchenko D."/>
            <person name="Novikova G."/>
            <person name="Obukhova E."/>
            <person name="Bogdanov V."/>
            <person name="Penin A."/>
            <person name="Logacheva M."/>
        </authorList>
    </citation>
    <scope>NUCLEOTIDE SEQUENCE</scope>
    <source>
        <strain evidence="2">Hsosn_3</strain>
        <tissue evidence="2">Leaf</tissue>
    </source>
</reference>
<accession>A0AAD8JCK2</accession>
<dbReference type="Proteomes" id="UP001237642">
    <property type="component" value="Unassembled WGS sequence"/>
</dbReference>
<proteinExistence type="predicted"/>
<dbReference type="CDD" id="cd20406">
    <property type="entry name" value="Tudor_Agenet_AtDUF_rpt2_4"/>
    <property type="match status" value="2"/>
</dbReference>
<dbReference type="SMART" id="SM00743">
    <property type="entry name" value="Agenet"/>
    <property type="match status" value="4"/>
</dbReference>
<dbReference type="EMBL" id="JAUIZM010000001">
    <property type="protein sequence ID" value="KAK1401857.1"/>
    <property type="molecule type" value="Genomic_DNA"/>
</dbReference>
<gene>
    <name evidence="2" type="ORF">POM88_001462</name>
</gene>
<sequence>MSDPNAYFKKGAEIEISSNDPDFRGSWYTGTVVSRSRTKNNNNVYIQYNTLMNERDETKALRENVDIVQLRPPAPRETSRSFNFGEEVDAFHNDGWWEGVITRVTDDVFSVYFRGTKEELDFRKEELRLHREWVKGLWVPPLENDNGDEIASKTNVEEPFTSILEKLGNGTMVEVNGDNKNIEEPSKNIEGKFCKGTLVEVTSDEDGLQGAWFAATILDKLNSDEYMIEYQSLADDDGTELLKEKANIKHIRPYPPETAEVDYFRVLQEVDALYNDGWWVGVITKAMQGKKYFVYFRGTNEEMEFKQSDLRPHQDWINGNWVVASQALKL</sequence>
<reference evidence="2" key="2">
    <citation type="submission" date="2023-05" db="EMBL/GenBank/DDBJ databases">
        <authorList>
            <person name="Schelkunov M.I."/>
        </authorList>
    </citation>
    <scope>NUCLEOTIDE SEQUENCE</scope>
    <source>
        <strain evidence="2">Hsosn_3</strain>
        <tissue evidence="2">Leaf</tissue>
    </source>
</reference>
<keyword evidence="3" id="KW-1185">Reference proteome</keyword>
<feature type="domain" description="Agenet" evidence="1">
    <location>
        <begin position="262"/>
        <end position="318"/>
    </location>
</feature>
<feature type="domain" description="Agenet" evidence="1">
    <location>
        <begin position="191"/>
        <end position="259"/>
    </location>
</feature>
<dbReference type="InterPro" id="IPR008395">
    <property type="entry name" value="Agenet-like_dom"/>
</dbReference>
<dbReference type="AlphaFoldDB" id="A0AAD8JCK2"/>
<dbReference type="Pfam" id="PF05641">
    <property type="entry name" value="Agenet"/>
    <property type="match status" value="4"/>
</dbReference>
<dbReference type="PANTHER" id="PTHR31917:SF147">
    <property type="entry name" value="AGENET DOMAIN-CONTAINING PROTEIN"/>
    <property type="match status" value="1"/>
</dbReference>
<feature type="domain" description="Agenet" evidence="1">
    <location>
        <begin position="80"/>
        <end position="135"/>
    </location>
</feature>
<comment type="caution">
    <text evidence="2">The sequence shown here is derived from an EMBL/GenBank/DDBJ whole genome shotgun (WGS) entry which is preliminary data.</text>
</comment>
<name>A0AAD8JCK2_9APIA</name>
<protein>
    <submittedName>
        <fullName evidence="2">DUF724 domain-containing protein 3</fullName>
    </submittedName>
</protein>
<evidence type="ECO:0000313" key="3">
    <source>
        <dbReference type="Proteomes" id="UP001237642"/>
    </source>
</evidence>
<evidence type="ECO:0000259" key="1">
    <source>
        <dbReference type="SMART" id="SM00743"/>
    </source>
</evidence>
<dbReference type="CDD" id="cd20405">
    <property type="entry name" value="Tudor_Agenet_AtDUF_rpt1_3"/>
    <property type="match status" value="2"/>
</dbReference>